<feature type="region of interest" description="Disordered" evidence="1">
    <location>
        <begin position="1"/>
        <end position="28"/>
    </location>
</feature>
<gene>
    <name evidence="2" type="ORF">AMECASPLE_014899</name>
</gene>
<sequence length="99" mass="11132">MAGHRQGSKHATGNTHTSHIRNQWGTKETNRLKYITEQQGEPMTNMTRVPGENTEQVWASHPSGTGTESEDTLSTNSSGTETREWRQSIPEPLTDRNRV</sequence>
<feature type="compositionally biased region" description="Polar residues" evidence="1">
    <location>
        <begin position="56"/>
        <end position="80"/>
    </location>
</feature>
<name>A0ABV0ZXI5_9TELE</name>
<protein>
    <submittedName>
        <fullName evidence="2">Uncharacterized protein</fullName>
    </submittedName>
</protein>
<evidence type="ECO:0000313" key="3">
    <source>
        <dbReference type="Proteomes" id="UP001469553"/>
    </source>
</evidence>
<feature type="compositionally biased region" description="Polar residues" evidence="1">
    <location>
        <begin position="9"/>
        <end position="27"/>
    </location>
</feature>
<accession>A0ABV0ZXI5</accession>
<reference evidence="2 3" key="1">
    <citation type="submission" date="2021-06" db="EMBL/GenBank/DDBJ databases">
        <authorList>
            <person name="Palmer J.M."/>
        </authorList>
    </citation>
    <scope>NUCLEOTIDE SEQUENCE [LARGE SCALE GENOMIC DNA]</scope>
    <source>
        <strain evidence="2 3">AS_MEX2019</strain>
        <tissue evidence="2">Muscle</tissue>
    </source>
</reference>
<feature type="region of interest" description="Disordered" evidence="1">
    <location>
        <begin position="56"/>
        <end position="99"/>
    </location>
</feature>
<proteinExistence type="predicted"/>
<comment type="caution">
    <text evidence="2">The sequence shown here is derived from an EMBL/GenBank/DDBJ whole genome shotgun (WGS) entry which is preliminary data.</text>
</comment>
<evidence type="ECO:0000313" key="2">
    <source>
        <dbReference type="EMBL" id="MEQ2310977.1"/>
    </source>
</evidence>
<evidence type="ECO:0000256" key="1">
    <source>
        <dbReference type="SAM" id="MobiDB-lite"/>
    </source>
</evidence>
<organism evidence="2 3">
    <name type="scientific">Ameca splendens</name>
    <dbReference type="NCBI Taxonomy" id="208324"/>
    <lineage>
        <taxon>Eukaryota</taxon>
        <taxon>Metazoa</taxon>
        <taxon>Chordata</taxon>
        <taxon>Craniata</taxon>
        <taxon>Vertebrata</taxon>
        <taxon>Euteleostomi</taxon>
        <taxon>Actinopterygii</taxon>
        <taxon>Neopterygii</taxon>
        <taxon>Teleostei</taxon>
        <taxon>Neoteleostei</taxon>
        <taxon>Acanthomorphata</taxon>
        <taxon>Ovalentaria</taxon>
        <taxon>Atherinomorphae</taxon>
        <taxon>Cyprinodontiformes</taxon>
        <taxon>Goodeidae</taxon>
        <taxon>Ameca</taxon>
    </lineage>
</organism>
<keyword evidence="3" id="KW-1185">Reference proteome</keyword>
<dbReference type="Proteomes" id="UP001469553">
    <property type="component" value="Unassembled WGS sequence"/>
</dbReference>
<dbReference type="EMBL" id="JAHRIP010076263">
    <property type="protein sequence ID" value="MEQ2310977.1"/>
    <property type="molecule type" value="Genomic_DNA"/>
</dbReference>